<dbReference type="SUPFAM" id="SSF53774">
    <property type="entry name" value="Glutaminase/Asparaginase"/>
    <property type="match status" value="1"/>
</dbReference>
<dbReference type="Proteomes" id="UP000618943">
    <property type="component" value="Unassembled WGS sequence"/>
</dbReference>
<dbReference type="EMBL" id="JAEOAH010000057">
    <property type="protein sequence ID" value="MBK3497258.1"/>
    <property type="molecule type" value="Genomic_DNA"/>
</dbReference>
<organism evidence="2 3">
    <name type="scientific">Viridibacillus soli</name>
    <dbReference type="NCBI Taxonomy" id="2798301"/>
    <lineage>
        <taxon>Bacteria</taxon>
        <taxon>Bacillati</taxon>
        <taxon>Bacillota</taxon>
        <taxon>Bacilli</taxon>
        <taxon>Bacillales</taxon>
        <taxon>Caryophanaceae</taxon>
        <taxon>Viridibacillus</taxon>
    </lineage>
</organism>
<evidence type="ECO:0000259" key="1">
    <source>
        <dbReference type="Pfam" id="PF17763"/>
    </source>
</evidence>
<dbReference type="Gene3D" id="3.40.50.40">
    <property type="match status" value="1"/>
</dbReference>
<accession>A0ABS1HCT1</accession>
<protein>
    <recommendedName>
        <fullName evidence="1">Asparaginase/glutaminase C-terminal domain-containing protein</fullName>
    </recommendedName>
</protein>
<dbReference type="InterPro" id="IPR040919">
    <property type="entry name" value="Asparaginase_C"/>
</dbReference>
<keyword evidence="3" id="KW-1185">Reference proteome</keyword>
<dbReference type="PIRSF" id="PIRSF500176">
    <property type="entry name" value="L_ASNase"/>
    <property type="match status" value="1"/>
</dbReference>
<dbReference type="Pfam" id="PF17763">
    <property type="entry name" value="Asparaginase_C"/>
    <property type="match status" value="1"/>
</dbReference>
<dbReference type="InterPro" id="IPR036152">
    <property type="entry name" value="Asp/glu_Ase-like_sf"/>
</dbReference>
<dbReference type="InterPro" id="IPR027473">
    <property type="entry name" value="L-asparaginase_C"/>
</dbReference>
<gene>
    <name evidence="2" type="ORF">JFL43_20995</name>
</gene>
<feature type="domain" description="Asparaginase/glutaminase C-terminal" evidence="1">
    <location>
        <begin position="22"/>
        <end position="137"/>
    </location>
</feature>
<dbReference type="PANTHER" id="PTHR11707:SF28">
    <property type="entry name" value="60 KDA LYSOPHOSPHOLIPASE"/>
    <property type="match status" value="1"/>
</dbReference>
<name>A0ABS1HCT1_9BACL</name>
<dbReference type="PIRSF" id="PIRSF001220">
    <property type="entry name" value="L-ASNase_gatD"/>
    <property type="match status" value="1"/>
</dbReference>
<evidence type="ECO:0000313" key="3">
    <source>
        <dbReference type="Proteomes" id="UP000618943"/>
    </source>
</evidence>
<proteinExistence type="predicted"/>
<comment type="caution">
    <text evidence="2">The sequence shown here is derived from an EMBL/GenBank/DDBJ whole genome shotgun (WGS) entry which is preliminary data.</text>
</comment>
<reference evidence="2 3" key="1">
    <citation type="submission" date="2020-12" db="EMBL/GenBank/DDBJ databases">
        <title>YIM B01967 draft genome.</title>
        <authorList>
            <person name="Yan X."/>
        </authorList>
    </citation>
    <scope>NUCLEOTIDE SEQUENCE [LARGE SCALE GENOMIC DNA]</scope>
    <source>
        <strain evidence="2 3">YIM B01967</strain>
    </source>
</reference>
<dbReference type="SMART" id="SM00870">
    <property type="entry name" value="Asparaginase"/>
    <property type="match status" value="1"/>
</dbReference>
<dbReference type="PANTHER" id="PTHR11707">
    <property type="entry name" value="L-ASPARAGINASE"/>
    <property type="match status" value="1"/>
</dbReference>
<sequence length="137" mass="14865">MIHFHHAPLQKHYVEVSTIEKKVALFKVYAGMEVDLLYAAIDCHYDGVVLEGLGQGNVPPAVVAGIRALLDHQIPVVLVSRCFNGIAQGVYGYDGGGKMLEDMGVIYAPGISGQKARLKLLIGLNQVHSPIEVAHFF</sequence>
<dbReference type="InterPro" id="IPR006034">
    <property type="entry name" value="Asparaginase/glutaminase-like"/>
</dbReference>
<dbReference type="PROSITE" id="PS51732">
    <property type="entry name" value="ASN_GLN_ASE_3"/>
    <property type="match status" value="1"/>
</dbReference>
<evidence type="ECO:0000313" key="2">
    <source>
        <dbReference type="EMBL" id="MBK3497258.1"/>
    </source>
</evidence>